<gene>
    <name evidence="1" type="ORF">KDB89_02715</name>
</gene>
<dbReference type="Proteomes" id="UP000824504">
    <property type="component" value="Chromosome"/>
</dbReference>
<dbReference type="RefSeq" id="WP_219083300.1">
    <property type="nucleotide sequence ID" value="NZ_CP079216.1"/>
</dbReference>
<dbReference type="Pfam" id="PF12686">
    <property type="entry name" value="DUF3800"/>
    <property type="match status" value="1"/>
</dbReference>
<sequence length="230" mass="25462">MADLVYFDETGSAGKGARRQPNLILAAVVVDEAAVRGLGDRMREIAVAHLGGGQTGFEWHGVEVWNGRGPWEGKTPAQLLAAYEELLGLLAELRIWVGHSTIQKEALRRKYDDSMVQDAYLLALQFLVEKVDAYQTAGGVKRRILIADEAKQHQVNATRMVTRMQEFGAGRVLGRWPSPLATVIDSIHFVDSARSAGVQLADMVAFILHRRELASQGHRTRMHPSGAWLR</sequence>
<keyword evidence="2" id="KW-1185">Reference proteome</keyword>
<accession>A0ABX8SKB2</accession>
<evidence type="ECO:0000313" key="1">
    <source>
        <dbReference type="EMBL" id="QXT63414.1"/>
    </source>
</evidence>
<name>A0ABX8SKB2_9ACTN</name>
<organism evidence="1 2">
    <name type="scientific">Tessaracoccus palaemonis</name>
    <dbReference type="NCBI Taxonomy" id="2829499"/>
    <lineage>
        <taxon>Bacteria</taxon>
        <taxon>Bacillati</taxon>
        <taxon>Actinomycetota</taxon>
        <taxon>Actinomycetes</taxon>
        <taxon>Propionibacteriales</taxon>
        <taxon>Propionibacteriaceae</taxon>
        <taxon>Tessaracoccus</taxon>
    </lineage>
</organism>
<proteinExistence type="predicted"/>
<dbReference type="InterPro" id="IPR024524">
    <property type="entry name" value="DUF3800"/>
</dbReference>
<protein>
    <submittedName>
        <fullName evidence="1">DUF3800 domain-containing protein</fullName>
    </submittedName>
</protein>
<reference evidence="1 2" key="1">
    <citation type="submission" date="2021-07" db="EMBL/GenBank/DDBJ databases">
        <title>complete genome sequencing of Tessaracoccus sp.J1M15.</title>
        <authorList>
            <person name="Bae J.-W."/>
            <person name="Kim D.-y."/>
        </authorList>
    </citation>
    <scope>NUCLEOTIDE SEQUENCE [LARGE SCALE GENOMIC DNA]</scope>
    <source>
        <strain evidence="1 2">J1M15</strain>
    </source>
</reference>
<dbReference type="EMBL" id="CP079216">
    <property type="protein sequence ID" value="QXT63414.1"/>
    <property type="molecule type" value="Genomic_DNA"/>
</dbReference>
<evidence type="ECO:0000313" key="2">
    <source>
        <dbReference type="Proteomes" id="UP000824504"/>
    </source>
</evidence>